<reference evidence="2 3" key="1">
    <citation type="journal article" date="2018" name="Genome Biol. Evol.">
        <title>Multiple Roots of Fruiting Body Formation in Amoebozoa.</title>
        <authorList>
            <person name="Hillmann F."/>
            <person name="Forbes G."/>
            <person name="Novohradska S."/>
            <person name="Ferling I."/>
            <person name="Riege K."/>
            <person name="Groth M."/>
            <person name="Westermann M."/>
            <person name="Marz M."/>
            <person name="Spaller T."/>
            <person name="Winckler T."/>
            <person name="Schaap P."/>
            <person name="Glockner G."/>
        </authorList>
    </citation>
    <scope>NUCLEOTIDE SEQUENCE [LARGE SCALE GENOMIC DNA]</scope>
    <source>
        <strain evidence="2 3">Jena</strain>
    </source>
</reference>
<organism evidence="2 3">
    <name type="scientific">Planoprotostelium fungivorum</name>
    <dbReference type="NCBI Taxonomy" id="1890364"/>
    <lineage>
        <taxon>Eukaryota</taxon>
        <taxon>Amoebozoa</taxon>
        <taxon>Evosea</taxon>
        <taxon>Variosea</taxon>
        <taxon>Cavosteliida</taxon>
        <taxon>Cavosteliaceae</taxon>
        <taxon>Planoprotostelium</taxon>
    </lineage>
</organism>
<evidence type="ECO:0000256" key="1">
    <source>
        <dbReference type="SAM" id="MobiDB-lite"/>
    </source>
</evidence>
<gene>
    <name evidence="2" type="ORF">PROFUN_06682</name>
</gene>
<dbReference type="Proteomes" id="UP000241769">
    <property type="component" value="Unassembled WGS sequence"/>
</dbReference>
<sequence>MGCFNGRQASSQQEYVCAAQAHHRLHLFMLSYDPFFVHHLTLLLLRMRLLTEFFAPAGVPTSSMDPLLVVDYLDVSLIGANERQPFRIDDTKKRRYRSSSVSPRQRSTSASVSSEASNDNFFLAPPLPPVDIPEDPMPKSLLSLIVLVTKPPEDQHKKSYYQAADLSKDWETIKRDISVHRKRLNRFMRMAPRDYPPASSFWKLHYGLSGAPTSS</sequence>
<feature type="region of interest" description="Disordered" evidence="1">
    <location>
        <begin position="89"/>
        <end position="113"/>
    </location>
</feature>
<proteinExistence type="predicted"/>
<evidence type="ECO:0000313" key="3">
    <source>
        <dbReference type="Proteomes" id="UP000241769"/>
    </source>
</evidence>
<protein>
    <submittedName>
        <fullName evidence="2">Uncharacterized protein</fullName>
    </submittedName>
</protein>
<accession>A0A2P6NG42</accession>
<dbReference type="AlphaFoldDB" id="A0A2P6NG42"/>
<keyword evidence="3" id="KW-1185">Reference proteome</keyword>
<feature type="compositionally biased region" description="Low complexity" evidence="1">
    <location>
        <begin position="98"/>
        <end position="113"/>
    </location>
</feature>
<dbReference type="InParanoid" id="A0A2P6NG42"/>
<name>A0A2P6NG42_9EUKA</name>
<dbReference type="EMBL" id="MDYQ01000093">
    <property type="protein sequence ID" value="PRP82905.1"/>
    <property type="molecule type" value="Genomic_DNA"/>
</dbReference>
<comment type="caution">
    <text evidence="2">The sequence shown here is derived from an EMBL/GenBank/DDBJ whole genome shotgun (WGS) entry which is preliminary data.</text>
</comment>
<evidence type="ECO:0000313" key="2">
    <source>
        <dbReference type="EMBL" id="PRP82905.1"/>
    </source>
</evidence>